<sequence length="497" mass="53171">MWLAAIATFIVCCCVQAVLTTERRWIRLLWRLPRAATKSCPPPLVVAPVVAGPCQRTLARELAAVLETADLVVKIAEFVTCPFALHALLQMVPIADLSLPFRAFVDLATSTPPSQLWPELLDVSAHAAPITAIVGAIRRQSVSDLRPSFVPLALSAPTTMSMAAAWHGVRVVECSLTIAATDTDVDVVRTAAWLASTPDLRRLTLQFTSHLYGRDGCRALVAALSASAVVDLTLVSGGDPRYSAAMASALLALLANKPMKRIALTGYTFPRRAQEVALAHALRCCRTLRALELHSMLGFTATFMEAPLPPTLRRLVLHSTSLLRDAAVTTQLVEAMRGANLTHFRVDRKHPLYPEHDASMAQLLRVLPTLSHLAHLALTFLSLGDDSAAALAAALPRLPQLEALQLRSVGWGGGRQRLVALLCDAAPKSHRLHRLALRGLCTAAAGPTAWTSCPSLQYVCVRGCDGPAAWPTVRVCCADGQSGACVFADSDACNAAP</sequence>
<evidence type="ECO:0008006" key="4">
    <source>
        <dbReference type="Google" id="ProtNLM"/>
    </source>
</evidence>
<keyword evidence="1" id="KW-0732">Signal</keyword>
<reference evidence="2 3" key="1">
    <citation type="journal article" date="2014" name="Genome Biol. Evol.">
        <title>The secreted proteins of Achlya hypogyna and Thraustotheca clavata identify the ancestral oomycete secretome and reveal gene acquisitions by horizontal gene transfer.</title>
        <authorList>
            <person name="Misner I."/>
            <person name="Blouin N."/>
            <person name="Leonard G."/>
            <person name="Richards T.A."/>
            <person name="Lane C.E."/>
        </authorList>
    </citation>
    <scope>NUCLEOTIDE SEQUENCE [LARGE SCALE GENOMIC DNA]</scope>
    <source>
        <strain evidence="2 3">ATCC 48635</strain>
    </source>
</reference>
<evidence type="ECO:0000256" key="1">
    <source>
        <dbReference type="SAM" id="SignalP"/>
    </source>
</evidence>
<dbReference type="SUPFAM" id="SSF52047">
    <property type="entry name" value="RNI-like"/>
    <property type="match status" value="1"/>
</dbReference>
<evidence type="ECO:0000313" key="3">
    <source>
        <dbReference type="Proteomes" id="UP000243579"/>
    </source>
</evidence>
<dbReference type="OrthoDB" id="73600at2759"/>
<accession>A0A1V9YUR3</accession>
<dbReference type="EMBL" id="JNBR01000799">
    <property type="protein sequence ID" value="OQR89529.1"/>
    <property type="molecule type" value="Genomic_DNA"/>
</dbReference>
<feature type="signal peptide" evidence="1">
    <location>
        <begin position="1"/>
        <end position="17"/>
    </location>
</feature>
<proteinExistence type="predicted"/>
<dbReference type="Gene3D" id="3.80.10.10">
    <property type="entry name" value="Ribonuclease Inhibitor"/>
    <property type="match status" value="1"/>
</dbReference>
<keyword evidence="3" id="KW-1185">Reference proteome</keyword>
<organism evidence="2 3">
    <name type="scientific">Achlya hypogyna</name>
    <name type="common">Oomycete</name>
    <name type="synonym">Protoachlya hypogyna</name>
    <dbReference type="NCBI Taxonomy" id="1202772"/>
    <lineage>
        <taxon>Eukaryota</taxon>
        <taxon>Sar</taxon>
        <taxon>Stramenopiles</taxon>
        <taxon>Oomycota</taxon>
        <taxon>Saprolegniomycetes</taxon>
        <taxon>Saprolegniales</taxon>
        <taxon>Achlyaceae</taxon>
        <taxon>Achlya</taxon>
    </lineage>
</organism>
<protein>
    <recommendedName>
        <fullName evidence="4">Secreted protein</fullName>
    </recommendedName>
</protein>
<evidence type="ECO:0000313" key="2">
    <source>
        <dbReference type="EMBL" id="OQR89529.1"/>
    </source>
</evidence>
<comment type="caution">
    <text evidence="2">The sequence shown here is derived from an EMBL/GenBank/DDBJ whole genome shotgun (WGS) entry which is preliminary data.</text>
</comment>
<name>A0A1V9YUR3_ACHHY</name>
<dbReference type="AlphaFoldDB" id="A0A1V9YUR3"/>
<dbReference type="InterPro" id="IPR032675">
    <property type="entry name" value="LRR_dom_sf"/>
</dbReference>
<dbReference type="Proteomes" id="UP000243579">
    <property type="component" value="Unassembled WGS sequence"/>
</dbReference>
<feature type="chain" id="PRO_5012144827" description="Secreted protein" evidence="1">
    <location>
        <begin position="18"/>
        <end position="497"/>
    </location>
</feature>
<gene>
    <name evidence="2" type="ORF">ACHHYP_06238</name>
</gene>